<dbReference type="EMBL" id="JAPVEA010000004">
    <property type="protein sequence ID" value="KAJ5455517.1"/>
    <property type="molecule type" value="Genomic_DNA"/>
</dbReference>
<evidence type="ECO:0000313" key="1">
    <source>
        <dbReference type="EMBL" id="KAJ5455517.1"/>
    </source>
</evidence>
<proteinExistence type="predicted"/>
<reference evidence="1" key="1">
    <citation type="submission" date="2022-12" db="EMBL/GenBank/DDBJ databases">
        <authorList>
            <person name="Petersen C."/>
        </authorList>
    </citation>
    <scope>NUCLEOTIDE SEQUENCE</scope>
    <source>
        <strain evidence="1">IBT 16125</strain>
    </source>
</reference>
<accession>A0AAD6C9B7</accession>
<dbReference type="AlphaFoldDB" id="A0AAD6C9B7"/>
<reference evidence="1" key="2">
    <citation type="journal article" date="2023" name="IMA Fungus">
        <title>Comparative genomic study of the Penicillium genus elucidates a diverse pangenome and 15 lateral gene transfer events.</title>
        <authorList>
            <person name="Petersen C."/>
            <person name="Sorensen T."/>
            <person name="Nielsen M.R."/>
            <person name="Sondergaard T.E."/>
            <person name="Sorensen J.L."/>
            <person name="Fitzpatrick D.A."/>
            <person name="Frisvad J.C."/>
            <person name="Nielsen K.L."/>
        </authorList>
    </citation>
    <scope>NUCLEOTIDE SEQUENCE</scope>
    <source>
        <strain evidence="1">IBT 16125</strain>
    </source>
</reference>
<dbReference type="RefSeq" id="XP_056767890.1">
    <property type="nucleotide sequence ID" value="XM_056907163.1"/>
</dbReference>
<name>A0AAD6C9B7_9EURO</name>
<organism evidence="1 2">
    <name type="scientific">Penicillium daleae</name>
    <dbReference type="NCBI Taxonomy" id="63821"/>
    <lineage>
        <taxon>Eukaryota</taxon>
        <taxon>Fungi</taxon>
        <taxon>Dikarya</taxon>
        <taxon>Ascomycota</taxon>
        <taxon>Pezizomycotina</taxon>
        <taxon>Eurotiomycetes</taxon>
        <taxon>Eurotiomycetidae</taxon>
        <taxon>Eurotiales</taxon>
        <taxon>Aspergillaceae</taxon>
        <taxon>Penicillium</taxon>
    </lineage>
</organism>
<gene>
    <name evidence="1" type="ORF">N7458_003781</name>
</gene>
<dbReference type="GeneID" id="81597406"/>
<dbReference type="Proteomes" id="UP001213681">
    <property type="component" value="Unassembled WGS sequence"/>
</dbReference>
<comment type="caution">
    <text evidence="1">The sequence shown here is derived from an EMBL/GenBank/DDBJ whole genome shotgun (WGS) entry which is preliminary data.</text>
</comment>
<protein>
    <submittedName>
        <fullName evidence="1">Uncharacterized protein</fullName>
    </submittedName>
</protein>
<keyword evidence="2" id="KW-1185">Reference proteome</keyword>
<evidence type="ECO:0000313" key="2">
    <source>
        <dbReference type="Proteomes" id="UP001213681"/>
    </source>
</evidence>
<sequence>MSQAEGKLRRGKRESRWDWMTVKTTQEDPQERLETFKEHRTNWLSPSIRVWKSWTERAKAPAWSLQLRDEDTLKVLGTTDKYRYDYNKQGIRYLDLLLQKEGLWKTRQCFTSGRESPSFARWQSHG</sequence>